<protein>
    <submittedName>
        <fullName evidence="1">1552_t:CDS:1</fullName>
    </submittedName>
</protein>
<name>A0A9N9KHZ2_9GLOM</name>
<dbReference type="EMBL" id="CAJVQA010070841">
    <property type="protein sequence ID" value="CAG8833411.1"/>
    <property type="molecule type" value="Genomic_DNA"/>
</dbReference>
<sequence length="90" mass="10854">MALCEDILYRDHHLTQNQDNIVSDRIEWEALDQLESYLMRNRKSLKSFPNMLLPPTRMPNSNYSEEELDQLIREERSYNIEQLADKLKQK</sequence>
<dbReference type="Proteomes" id="UP000789759">
    <property type="component" value="Unassembled WGS sequence"/>
</dbReference>
<gene>
    <name evidence="1" type="ORF">CPELLU_LOCUS20972</name>
</gene>
<feature type="non-terminal residue" evidence="1">
    <location>
        <position position="90"/>
    </location>
</feature>
<dbReference type="OrthoDB" id="2476919at2759"/>
<evidence type="ECO:0000313" key="1">
    <source>
        <dbReference type="EMBL" id="CAG8833411.1"/>
    </source>
</evidence>
<reference evidence="1" key="1">
    <citation type="submission" date="2021-06" db="EMBL/GenBank/DDBJ databases">
        <authorList>
            <person name="Kallberg Y."/>
            <person name="Tangrot J."/>
            <person name="Rosling A."/>
        </authorList>
    </citation>
    <scope>NUCLEOTIDE SEQUENCE</scope>
    <source>
        <strain evidence="1">FL966</strain>
    </source>
</reference>
<accession>A0A9N9KHZ2</accession>
<organism evidence="1 2">
    <name type="scientific">Cetraspora pellucida</name>
    <dbReference type="NCBI Taxonomy" id="1433469"/>
    <lineage>
        <taxon>Eukaryota</taxon>
        <taxon>Fungi</taxon>
        <taxon>Fungi incertae sedis</taxon>
        <taxon>Mucoromycota</taxon>
        <taxon>Glomeromycotina</taxon>
        <taxon>Glomeromycetes</taxon>
        <taxon>Diversisporales</taxon>
        <taxon>Gigasporaceae</taxon>
        <taxon>Cetraspora</taxon>
    </lineage>
</organism>
<dbReference type="AlphaFoldDB" id="A0A9N9KHZ2"/>
<comment type="caution">
    <text evidence="1">The sequence shown here is derived from an EMBL/GenBank/DDBJ whole genome shotgun (WGS) entry which is preliminary data.</text>
</comment>
<keyword evidence="2" id="KW-1185">Reference proteome</keyword>
<proteinExistence type="predicted"/>
<evidence type="ECO:0000313" key="2">
    <source>
        <dbReference type="Proteomes" id="UP000789759"/>
    </source>
</evidence>